<keyword evidence="1" id="KW-1133">Transmembrane helix</keyword>
<name>A0ABU6HIB9_9RHOB</name>
<proteinExistence type="predicted"/>
<accession>A0ABU6HIB9</accession>
<evidence type="ECO:0000313" key="3">
    <source>
        <dbReference type="Proteomes" id="UP001348149"/>
    </source>
</evidence>
<organism evidence="2 3">
    <name type="scientific">Mesobacterium hydrothermale</name>
    <dbReference type="NCBI Taxonomy" id="3111907"/>
    <lineage>
        <taxon>Bacteria</taxon>
        <taxon>Pseudomonadati</taxon>
        <taxon>Pseudomonadota</taxon>
        <taxon>Alphaproteobacteria</taxon>
        <taxon>Rhodobacterales</taxon>
        <taxon>Roseobacteraceae</taxon>
        <taxon>Mesobacterium</taxon>
    </lineage>
</organism>
<evidence type="ECO:0000313" key="2">
    <source>
        <dbReference type="EMBL" id="MEC3860885.1"/>
    </source>
</evidence>
<protein>
    <submittedName>
        <fullName evidence="2">Uncharacterized protein</fullName>
    </submittedName>
</protein>
<sequence length="130" mass="13896">MPLGSLVVLVVGGIAGIALLTHVLGWSQPRQLLTEEDASRGWLREFPDTTVTSVTLCANGAAALIASDAGPGLVWPMGADTSARFLTGAQVTVRKDRLIVRLQDYTAPRITLRLGPDDCAAWRDRIRGTT</sequence>
<keyword evidence="1" id="KW-0472">Membrane</keyword>
<dbReference type="EMBL" id="JAYLLH010000006">
    <property type="protein sequence ID" value="MEC3860885.1"/>
    <property type="molecule type" value="Genomic_DNA"/>
</dbReference>
<keyword evidence="3" id="KW-1185">Reference proteome</keyword>
<dbReference type="Proteomes" id="UP001348149">
    <property type="component" value="Unassembled WGS sequence"/>
</dbReference>
<feature type="transmembrane region" description="Helical" evidence="1">
    <location>
        <begin position="6"/>
        <end position="26"/>
    </location>
</feature>
<dbReference type="RefSeq" id="WP_326296519.1">
    <property type="nucleotide sequence ID" value="NZ_JAYLLH010000006.1"/>
</dbReference>
<keyword evidence="1" id="KW-0812">Transmembrane</keyword>
<comment type="caution">
    <text evidence="2">The sequence shown here is derived from an EMBL/GenBank/DDBJ whole genome shotgun (WGS) entry which is preliminary data.</text>
</comment>
<evidence type="ECO:0000256" key="1">
    <source>
        <dbReference type="SAM" id="Phobius"/>
    </source>
</evidence>
<reference evidence="2 3" key="1">
    <citation type="submission" date="2024-01" db="EMBL/GenBank/DDBJ databases">
        <title>Mesobacterium rodlantinim sp. nov., isolated from shallow sea hydrothermal systems off Kueishantao Island.</title>
        <authorList>
            <person name="Su Z."/>
            <person name="Tang K."/>
        </authorList>
    </citation>
    <scope>NUCLEOTIDE SEQUENCE [LARGE SCALE GENOMIC DNA]</scope>
    <source>
        <strain evidence="2 3">TK19101</strain>
    </source>
</reference>
<gene>
    <name evidence="2" type="ORF">VK792_06285</name>
</gene>